<evidence type="ECO:0000256" key="2">
    <source>
        <dbReference type="ARBA" id="ARBA00022801"/>
    </source>
</evidence>
<dbReference type="SUPFAM" id="SSF56601">
    <property type="entry name" value="beta-lactamase/transpeptidase-like"/>
    <property type="match status" value="1"/>
</dbReference>
<keyword evidence="5" id="KW-0645">Protease</keyword>
<comment type="similarity">
    <text evidence="1">Belongs to the peptidase S13 family.</text>
</comment>
<keyword evidence="4" id="KW-0812">Transmembrane</keyword>
<protein>
    <submittedName>
        <fullName evidence="5">D-alanyl-D-alanine carboxypeptidase</fullName>
        <ecNumber evidence="5">3.4.16.4</ecNumber>
    </submittedName>
</protein>
<dbReference type="EC" id="3.4.16.4" evidence="5"/>
<dbReference type="GO" id="GO:0009002">
    <property type="term" value="F:serine-type D-Ala-D-Ala carboxypeptidase activity"/>
    <property type="evidence" value="ECO:0007669"/>
    <property type="project" value="UniProtKB-EC"/>
</dbReference>
<dbReference type="PANTHER" id="PTHR30023">
    <property type="entry name" value="D-ALANYL-D-ALANINE CARBOXYPEPTIDASE"/>
    <property type="match status" value="1"/>
</dbReference>
<evidence type="ECO:0000313" key="6">
    <source>
        <dbReference type="Proteomes" id="UP001589862"/>
    </source>
</evidence>
<keyword evidence="2 5" id="KW-0378">Hydrolase</keyword>
<keyword evidence="4" id="KW-0472">Membrane</keyword>
<evidence type="ECO:0000256" key="4">
    <source>
        <dbReference type="SAM" id="Phobius"/>
    </source>
</evidence>
<gene>
    <name evidence="5" type="ORF">ACFFFR_08280</name>
</gene>
<sequence length="521" mass="55174">MGVQQRRRWLNRRFWFVFVLALAVVVALPALWFRDEVLKLPQLGPDNISGTQREPTGGADNPGAASPTPKPSNSQKPTTKPGAATLLAADGSLAEQAAQLGAKGQVNEEQKKTLQNVRQHIDGGVGMTHISVVDARTGKSLYTYQDGPVSPASLLKTMTSLYVLEALGPDHRFSTTVALSGKSSLQTLEPALTATVVGTGDANLTDEKITRLAKQTAEKIAEELSSGEVEGPVRVNVRVDDTAFTGGPLNSHWNPVLATNGNIAPLRPAALYGGRESPSTQANRSGADPTTVIGNRFHRELTKALAKTEADTSVQALPAAEQISQQTPQQAEQVAEVHSHTIAEDLKPVLQHSDNQIAETMLRGSLLEQGLKADEKTAAAELQRYTRGFATKDTAEQVELVDASGLAVHNTIPPTVLARATAATHRAAADPQNPRHDIAKPYVDALAVSGKSGTLKDRFVGSGTTGKLAGKTGSLLHAVALSGIVEGESGTYAFSITVDNALGQQPEAKAKVDRIIRALFH</sequence>
<dbReference type="InterPro" id="IPR000667">
    <property type="entry name" value="Peptidase_S13"/>
</dbReference>
<evidence type="ECO:0000256" key="1">
    <source>
        <dbReference type="ARBA" id="ARBA00006096"/>
    </source>
</evidence>
<evidence type="ECO:0000256" key="3">
    <source>
        <dbReference type="SAM" id="MobiDB-lite"/>
    </source>
</evidence>
<keyword evidence="5" id="KW-0121">Carboxypeptidase</keyword>
<keyword evidence="4" id="KW-1133">Transmembrane helix</keyword>
<dbReference type="Pfam" id="PF02113">
    <property type="entry name" value="Peptidase_S13"/>
    <property type="match status" value="2"/>
</dbReference>
<comment type="caution">
    <text evidence="5">The sequence shown here is derived from an EMBL/GenBank/DDBJ whole genome shotgun (WGS) entry which is preliminary data.</text>
</comment>
<name>A0ABV6PB74_9MICC</name>
<dbReference type="PANTHER" id="PTHR30023:SF0">
    <property type="entry name" value="PENICILLIN-SENSITIVE CARBOXYPEPTIDASE A"/>
    <property type="match status" value="1"/>
</dbReference>
<dbReference type="Gene3D" id="3.40.710.10">
    <property type="entry name" value="DD-peptidase/beta-lactamase superfamily"/>
    <property type="match status" value="2"/>
</dbReference>
<evidence type="ECO:0000313" key="5">
    <source>
        <dbReference type="EMBL" id="MFC0582374.1"/>
    </source>
</evidence>
<dbReference type="RefSeq" id="WP_377459485.1">
    <property type="nucleotide sequence ID" value="NZ_JBHLUB010000030.1"/>
</dbReference>
<dbReference type="InterPro" id="IPR012338">
    <property type="entry name" value="Beta-lactam/transpept-like"/>
</dbReference>
<proteinExistence type="inferred from homology"/>
<dbReference type="EMBL" id="JBHLUB010000030">
    <property type="protein sequence ID" value="MFC0582374.1"/>
    <property type="molecule type" value="Genomic_DNA"/>
</dbReference>
<feature type="transmembrane region" description="Helical" evidence="4">
    <location>
        <begin position="14"/>
        <end position="33"/>
    </location>
</feature>
<dbReference type="Proteomes" id="UP001589862">
    <property type="component" value="Unassembled WGS sequence"/>
</dbReference>
<accession>A0ABV6PB74</accession>
<keyword evidence="6" id="KW-1185">Reference proteome</keyword>
<organism evidence="5 6">
    <name type="scientific">Micrococcoides hystricis</name>
    <dbReference type="NCBI Taxonomy" id="1572761"/>
    <lineage>
        <taxon>Bacteria</taxon>
        <taxon>Bacillati</taxon>
        <taxon>Actinomycetota</taxon>
        <taxon>Actinomycetes</taxon>
        <taxon>Micrococcales</taxon>
        <taxon>Micrococcaceae</taxon>
        <taxon>Micrococcoides</taxon>
    </lineage>
</organism>
<feature type="region of interest" description="Disordered" evidence="3">
    <location>
        <begin position="44"/>
        <end position="82"/>
    </location>
</feature>
<dbReference type="PRINTS" id="PR00922">
    <property type="entry name" value="DADACBPTASE3"/>
</dbReference>
<reference evidence="5 6" key="1">
    <citation type="submission" date="2024-09" db="EMBL/GenBank/DDBJ databases">
        <authorList>
            <person name="Sun Q."/>
            <person name="Mori K."/>
        </authorList>
    </citation>
    <scope>NUCLEOTIDE SEQUENCE [LARGE SCALE GENOMIC DNA]</scope>
    <source>
        <strain evidence="5 6">NCAIM B.02604</strain>
    </source>
</reference>